<organism evidence="1 2">
    <name type="scientific">Mycobacterium pseudoshottsii</name>
    <dbReference type="NCBI Taxonomy" id="265949"/>
    <lineage>
        <taxon>Bacteria</taxon>
        <taxon>Bacillati</taxon>
        <taxon>Actinomycetota</taxon>
        <taxon>Actinomycetes</taxon>
        <taxon>Mycobacteriales</taxon>
        <taxon>Mycobacteriaceae</taxon>
        <taxon>Mycobacterium</taxon>
        <taxon>Mycobacterium ulcerans group</taxon>
    </lineage>
</organism>
<protein>
    <submittedName>
        <fullName evidence="1">Uncharacterized protein</fullName>
    </submittedName>
</protein>
<sequence>MRWGIQVVLGDWECRWWAVDVRAKLTQPGSRIAADGCIEYPLRRVYDVGHRRCCRVGGFAVSLSDNGVHRSNFCFCWPFAGQNSVSLIIARMSDVAQPITQVVDCIDYTAALDTLSIALVADSGETLFAPPVTVH</sequence>
<evidence type="ECO:0000313" key="1">
    <source>
        <dbReference type="EMBL" id="BDN82900.1"/>
    </source>
</evidence>
<proteinExistence type="predicted"/>
<gene>
    <name evidence="1" type="ORF">NJB1907Z4_C31150</name>
</gene>
<accession>A0A9N7QPD0</accession>
<evidence type="ECO:0000313" key="2">
    <source>
        <dbReference type="Proteomes" id="UP001058626"/>
    </source>
</evidence>
<dbReference type="Proteomes" id="UP001058626">
    <property type="component" value="Chromosome"/>
</dbReference>
<dbReference type="AlphaFoldDB" id="A0A9N7QPD0"/>
<reference evidence="1" key="1">
    <citation type="submission" date="2022-06" db="EMBL/GenBank/DDBJ databases">
        <title>Complete genome sequence of Mycobacterium pseudoshottsii NJB1907-Z4.</title>
        <authorList>
            <person name="Komine T."/>
            <person name="Fukano H."/>
            <person name="Wada S."/>
        </authorList>
    </citation>
    <scope>NUCLEOTIDE SEQUENCE</scope>
    <source>
        <strain evidence="1">NJB1907-Z4</strain>
    </source>
</reference>
<keyword evidence="2" id="KW-1185">Reference proteome</keyword>
<name>A0A9N7QPD0_9MYCO</name>
<dbReference type="EMBL" id="AP026367">
    <property type="protein sequence ID" value="BDN82900.1"/>
    <property type="molecule type" value="Genomic_DNA"/>
</dbReference>